<proteinExistence type="predicted"/>
<dbReference type="PANTHER" id="PTHR43135:SF3">
    <property type="entry name" value="ALPHA-D-RIBOSE 1-METHYLPHOSPHONATE 5-TRIPHOSPHATE DIPHOSPHATASE"/>
    <property type="match status" value="1"/>
</dbReference>
<reference evidence="1 2" key="1">
    <citation type="submission" date="2016-07" db="EMBL/GenBank/DDBJ databases">
        <title>Pervasive Adenine N6-methylation of Active Genes in Fungi.</title>
        <authorList>
            <consortium name="DOE Joint Genome Institute"/>
            <person name="Mondo S.J."/>
            <person name="Dannebaum R.O."/>
            <person name="Kuo R.C."/>
            <person name="Labutti K."/>
            <person name="Haridas S."/>
            <person name="Kuo A."/>
            <person name="Salamov A."/>
            <person name="Ahrendt S.R."/>
            <person name="Lipzen A."/>
            <person name="Sullivan W."/>
            <person name="Andreopoulos W.B."/>
            <person name="Clum A."/>
            <person name="Lindquist E."/>
            <person name="Daum C."/>
            <person name="Ramamoorthy G.K."/>
            <person name="Gryganskyi A."/>
            <person name="Culley D."/>
            <person name="Magnuson J.K."/>
            <person name="James T.Y."/>
            <person name="O'Malley M.A."/>
            <person name="Stajich J.E."/>
            <person name="Spatafora J.W."/>
            <person name="Visel A."/>
            <person name="Grigoriev I.V."/>
        </authorList>
    </citation>
    <scope>NUCLEOTIDE SEQUENCE [LARGE SCALE GENOMIC DNA]</scope>
    <source>
        <strain evidence="1 2">CBS 129021</strain>
    </source>
</reference>
<dbReference type="EMBL" id="MCFJ01000023">
    <property type="protein sequence ID" value="ORY56305.1"/>
    <property type="molecule type" value="Genomic_DNA"/>
</dbReference>
<dbReference type="InterPro" id="IPR032466">
    <property type="entry name" value="Metal_Hydrolase"/>
</dbReference>
<accession>A0A1Y2DCA5</accession>
<dbReference type="Gene3D" id="2.30.40.10">
    <property type="entry name" value="Urease, subunit C, domain 1"/>
    <property type="match status" value="1"/>
</dbReference>
<dbReference type="InParanoid" id="A0A1Y2DCA5"/>
<dbReference type="GO" id="GO:0016810">
    <property type="term" value="F:hydrolase activity, acting on carbon-nitrogen (but not peptide) bonds"/>
    <property type="evidence" value="ECO:0007669"/>
    <property type="project" value="InterPro"/>
</dbReference>
<evidence type="ECO:0008006" key="3">
    <source>
        <dbReference type="Google" id="ProtNLM"/>
    </source>
</evidence>
<dbReference type="STRING" id="1141098.A0A1Y2DCA5"/>
<sequence length="124" mass="13462">MNQIGEAAFQAAALDHTKAAWGKGVRLAAGNDTGHFPHGENVRQLELMHGTGVTLLDVLRAAILGGWEACGGDWGGRRFGLLRAGWAADLLAIQNDTRENTGAFRKFSLIMKDWSAVEDFRIVE</sequence>
<dbReference type="OrthoDB" id="5595695at2759"/>
<dbReference type="InterPro" id="IPR011059">
    <property type="entry name" value="Metal-dep_hydrolase_composite"/>
</dbReference>
<dbReference type="SUPFAM" id="SSF51556">
    <property type="entry name" value="Metallo-dependent hydrolases"/>
    <property type="match status" value="1"/>
</dbReference>
<comment type="caution">
    <text evidence="1">The sequence shown here is derived from an EMBL/GenBank/DDBJ whole genome shotgun (WGS) entry which is preliminary data.</text>
</comment>
<organism evidence="1 2">
    <name type="scientific">Pseudomassariella vexata</name>
    <dbReference type="NCBI Taxonomy" id="1141098"/>
    <lineage>
        <taxon>Eukaryota</taxon>
        <taxon>Fungi</taxon>
        <taxon>Dikarya</taxon>
        <taxon>Ascomycota</taxon>
        <taxon>Pezizomycotina</taxon>
        <taxon>Sordariomycetes</taxon>
        <taxon>Xylariomycetidae</taxon>
        <taxon>Amphisphaeriales</taxon>
        <taxon>Pseudomassariaceae</taxon>
        <taxon>Pseudomassariella</taxon>
    </lineage>
</organism>
<evidence type="ECO:0000313" key="2">
    <source>
        <dbReference type="Proteomes" id="UP000193689"/>
    </source>
</evidence>
<dbReference type="PANTHER" id="PTHR43135">
    <property type="entry name" value="ALPHA-D-RIBOSE 1-METHYLPHOSPHONATE 5-TRIPHOSPHATE DIPHOSPHATASE"/>
    <property type="match status" value="1"/>
</dbReference>
<gene>
    <name evidence="1" type="ORF">BCR38DRAFT_490604</name>
</gene>
<dbReference type="Proteomes" id="UP000193689">
    <property type="component" value="Unassembled WGS sequence"/>
</dbReference>
<name>A0A1Y2DCA5_9PEZI</name>
<dbReference type="AlphaFoldDB" id="A0A1Y2DCA5"/>
<dbReference type="Gene3D" id="3.20.20.140">
    <property type="entry name" value="Metal-dependent hydrolases"/>
    <property type="match status" value="1"/>
</dbReference>
<dbReference type="InterPro" id="IPR051781">
    <property type="entry name" value="Metallo-dep_Hydrolase"/>
</dbReference>
<protein>
    <recommendedName>
        <fullName evidence="3">Amidohydrolase-related domain-containing protein</fullName>
    </recommendedName>
</protein>
<dbReference type="RefSeq" id="XP_040710022.1">
    <property type="nucleotide sequence ID" value="XM_040864540.1"/>
</dbReference>
<dbReference type="GeneID" id="63780752"/>
<evidence type="ECO:0000313" key="1">
    <source>
        <dbReference type="EMBL" id="ORY56305.1"/>
    </source>
</evidence>
<keyword evidence="2" id="KW-1185">Reference proteome</keyword>